<dbReference type="Pfam" id="PF00096">
    <property type="entry name" value="zf-C2H2"/>
    <property type="match status" value="3"/>
</dbReference>
<keyword evidence="8" id="KW-0238">DNA-binding</keyword>
<dbReference type="InterPro" id="IPR013087">
    <property type="entry name" value="Znf_C2H2_type"/>
</dbReference>
<dbReference type="SMART" id="SM00355">
    <property type="entry name" value="ZnF_C2H2"/>
    <property type="match status" value="3"/>
</dbReference>
<evidence type="ECO:0000256" key="8">
    <source>
        <dbReference type="ARBA" id="ARBA00023125"/>
    </source>
</evidence>
<dbReference type="GO" id="GO:0000978">
    <property type="term" value="F:RNA polymerase II cis-regulatory region sequence-specific DNA binding"/>
    <property type="evidence" value="ECO:0007669"/>
    <property type="project" value="TreeGrafter"/>
</dbReference>
<evidence type="ECO:0000256" key="5">
    <source>
        <dbReference type="ARBA" id="ARBA00022771"/>
    </source>
</evidence>
<dbReference type="GeneTree" id="ENSGT01150000286953"/>
<name>A0AAY4ANB1_9TELE</name>
<feature type="domain" description="C2H2-type" evidence="13">
    <location>
        <begin position="229"/>
        <end position="256"/>
    </location>
</feature>
<dbReference type="InterPro" id="IPR036236">
    <property type="entry name" value="Znf_C2H2_sf"/>
</dbReference>
<reference evidence="14" key="2">
    <citation type="submission" date="2025-08" db="UniProtKB">
        <authorList>
            <consortium name="Ensembl"/>
        </authorList>
    </citation>
    <scope>IDENTIFICATION</scope>
</reference>
<evidence type="ECO:0000313" key="14">
    <source>
        <dbReference type="Ensembl" id="ENSDCDP00010010333.1"/>
    </source>
</evidence>
<organism evidence="14 15">
    <name type="scientific">Denticeps clupeoides</name>
    <name type="common">denticle herring</name>
    <dbReference type="NCBI Taxonomy" id="299321"/>
    <lineage>
        <taxon>Eukaryota</taxon>
        <taxon>Metazoa</taxon>
        <taxon>Chordata</taxon>
        <taxon>Craniata</taxon>
        <taxon>Vertebrata</taxon>
        <taxon>Euteleostomi</taxon>
        <taxon>Actinopterygii</taxon>
        <taxon>Neopterygii</taxon>
        <taxon>Teleostei</taxon>
        <taxon>Clupei</taxon>
        <taxon>Clupeiformes</taxon>
        <taxon>Denticipitoidei</taxon>
        <taxon>Denticipitidae</taxon>
        <taxon>Denticeps</taxon>
    </lineage>
</organism>
<proteinExistence type="inferred from homology"/>
<dbReference type="FunFam" id="3.30.160.60:FF:001498">
    <property type="entry name" value="Zinc finger protein 404"/>
    <property type="match status" value="1"/>
</dbReference>
<reference evidence="14 15" key="1">
    <citation type="submission" date="2020-06" db="EMBL/GenBank/DDBJ databases">
        <authorList>
            <consortium name="Wellcome Sanger Institute Data Sharing"/>
        </authorList>
    </citation>
    <scope>NUCLEOTIDE SEQUENCE [LARGE SCALE GENOMIC DNA]</scope>
</reference>
<dbReference type="Proteomes" id="UP000694580">
    <property type="component" value="Chromosome 2"/>
</dbReference>
<keyword evidence="5 11" id="KW-0863">Zinc-finger</keyword>
<feature type="region of interest" description="Disordered" evidence="12">
    <location>
        <begin position="59"/>
        <end position="110"/>
    </location>
</feature>
<evidence type="ECO:0000256" key="11">
    <source>
        <dbReference type="PROSITE-ProRule" id="PRU00042"/>
    </source>
</evidence>
<dbReference type="FunFam" id="3.30.160.60:FF:001158">
    <property type="entry name" value="zinc finger protein 22"/>
    <property type="match status" value="1"/>
</dbReference>
<keyword evidence="9" id="KW-0804">Transcription</keyword>
<evidence type="ECO:0000256" key="4">
    <source>
        <dbReference type="ARBA" id="ARBA00022737"/>
    </source>
</evidence>
<evidence type="ECO:0000259" key="13">
    <source>
        <dbReference type="PROSITE" id="PS50157"/>
    </source>
</evidence>
<evidence type="ECO:0000256" key="1">
    <source>
        <dbReference type="ARBA" id="ARBA00004123"/>
    </source>
</evidence>
<sequence length="325" mass="35778">MSKFDRLNARVTKLLTVAVHEVLEVVRETVSEYQERTARTLRENERLRLRLEDALGRLESEREAARRTAAESEAATAPRLPPQGAESQGRPIGGEQEDESGSEVKVTPESRLECDLQVALTVAHCNGTVPRDGAPPPSAALVAPRTRKGADTVTASNTRPPGADTHPMSTPPDIKTEPDGPRVSTSPREAPGGGLEMSAAGRRVTIGRGARHAPDGRRPRAGPWREDQHVCALCGKSFSRTGNLRIHQRCHTGEKPYRCVQCGHCFSQAGDLKKHRRVHTGEKPYRCGHCGKSFSRGENLKRHQKVHAGQTRHLHQTWKLQTNQT</sequence>
<feature type="domain" description="C2H2-type" evidence="13">
    <location>
        <begin position="257"/>
        <end position="284"/>
    </location>
</feature>
<keyword evidence="4" id="KW-0677">Repeat</keyword>
<feature type="compositionally biased region" description="Basic and acidic residues" evidence="12">
    <location>
        <begin position="59"/>
        <end position="70"/>
    </location>
</feature>
<keyword evidence="3" id="KW-0479">Metal-binding</keyword>
<reference evidence="14" key="3">
    <citation type="submission" date="2025-09" db="UniProtKB">
        <authorList>
            <consortium name="Ensembl"/>
        </authorList>
    </citation>
    <scope>IDENTIFICATION</scope>
</reference>
<evidence type="ECO:0000256" key="9">
    <source>
        <dbReference type="ARBA" id="ARBA00023163"/>
    </source>
</evidence>
<protein>
    <recommendedName>
        <fullName evidence="13">C2H2-type domain-containing protein</fullName>
    </recommendedName>
</protein>
<keyword evidence="15" id="KW-1185">Reference proteome</keyword>
<dbReference type="GO" id="GO:0045596">
    <property type="term" value="P:negative regulation of cell differentiation"/>
    <property type="evidence" value="ECO:0007669"/>
    <property type="project" value="UniProtKB-ARBA"/>
</dbReference>
<dbReference type="PROSITE" id="PS00028">
    <property type="entry name" value="ZINC_FINGER_C2H2_1"/>
    <property type="match status" value="3"/>
</dbReference>
<evidence type="ECO:0000256" key="7">
    <source>
        <dbReference type="ARBA" id="ARBA00023015"/>
    </source>
</evidence>
<feature type="domain" description="C2H2-type" evidence="13">
    <location>
        <begin position="285"/>
        <end position="312"/>
    </location>
</feature>
<evidence type="ECO:0000256" key="6">
    <source>
        <dbReference type="ARBA" id="ARBA00022833"/>
    </source>
</evidence>
<dbReference type="Ensembl" id="ENSDCDT00010010834.1">
    <property type="protein sequence ID" value="ENSDCDP00010010333.1"/>
    <property type="gene ID" value="ENSDCDG00010004590.1"/>
</dbReference>
<dbReference type="SUPFAM" id="SSF57667">
    <property type="entry name" value="beta-beta-alpha zinc fingers"/>
    <property type="match status" value="2"/>
</dbReference>
<accession>A0AAY4ANB1</accession>
<dbReference type="AlphaFoldDB" id="A0AAY4ANB1"/>
<dbReference type="PROSITE" id="PS50157">
    <property type="entry name" value="ZINC_FINGER_C2H2_2"/>
    <property type="match status" value="3"/>
</dbReference>
<dbReference type="PANTHER" id="PTHR23235">
    <property type="entry name" value="KRUEPPEL-LIKE TRANSCRIPTION FACTOR"/>
    <property type="match status" value="1"/>
</dbReference>
<dbReference type="GO" id="GO:0000981">
    <property type="term" value="F:DNA-binding transcription factor activity, RNA polymerase II-specific"/>
    <property type="evidence" value="ECO:0007669"/>
    <property type="project" value="TreeGrafter"/>
</dbReference>
<dbReference type="FunFam" id="3.30.160.60:FF:000912">
    <property type="entry name" value="Zinc finger protein 660"/>
    <property type="match status" value="1"/>
</dbReference>
<keyword evidence="7" id="KW-0805">Transcription regulation</keyword>
<evidence type="ECO:0000256" key="2">
    <source>
        <dbReference type="ARBA" id="ARBA00006991"/>
    </source>
</evidence>
<evidence type="ECO:0000256" key="10">
    <source>
        <dbReference type="ARBA" id="ARBA00023242"/>
    </source>
</evidence>
<evidence type="ECO:0000256" key="3">
    <source>
        <dbReference type="ARBA" id="ARBA00022723"/>
    </source>
</evidence>
<keyword evidence="10" id="KW-0539">Nucleus</keyword>
<evidence type="ECO:0000313" key="15">
    <source>
        <dbReference type="Proteomes" id="UP000694580"/>
    </source>
</evidence>
<feature type="region of interest" description="Disordered" evidence="12">
    <location>
        <begin position="127"/>
        <end position="196"/>
    </location>
</feature>
<dbReference type="GO" id="GO:0005634">
    <property type="term" value="C:nucleus"/>
    <property type="evidence" value="ECO:0007669"/>
    <property type="project" value="UniProtKB-SubCell"/>
</dbReference>
<evidence type="ECO:0000256" key="12">
    <source>
        <dbReference type="SAM" id="MobiDB-lite"/>
    </source>
</evidence>
<comment type="similarity">
    <text evidence="2">Belongs to the krueppel C2H2-type zinc-finger protein family.</text>
</comment>
<dbReference type="GO" id="GO:0008270">
    <property type="term" value="F:zinc ion binding"/>
    <property type="evidence" value="ECO:0007669"/>
    <property type="project" value="UniProtKB-KW"/>
</dbReference>
<comment type="subcellular location">
    <subcellularLocation>
        <location evidence="1">Nucleus</location>
    </subcellularLocation>
</comment>
<keyword evidence="6" id="KW-0862">Zinc</keyword>
<dbReference type="Gene3D" id="3.30.160.60">
    <property type="entry name" value="Classic Zinc Finger"/>
    <property type="match status" value="3"/>
</dbReference>
<dbReference type="PANTHER" id="PTHR23235:SF152">
    <property type="entry name" value="SI:DKEY-210J14.3"/>
    <property type="match status" value="1"/>
</dbReference>